<organism evidence="2 3">
    <name type="scientific">Betta splendens</name>
    <name type="common">Siamese fighting fish</name>
    <dbReference type="NCBI Taxonomy" id="158456"/>
    <lineage>
        <taxon>Eukaryota</taxon>
        <taxon>Metazoa</taxon>
        <taxon>Chordata</taxon>
        <taxon>Craniata</taxon>
        <taxon>Vertebrata</taxon>
        <taxon>Euteleostomi</taxon>
        <taxon>Actinopterygii</taxon>
        <taxon>Neopterygii</taxon>
        <taxon>Teleostei</taxon>
        <taxon>Neoteleostei</taxon>
        <taxon>Acanthomorphata</taxon>
        <taxon>Anabantaria</taxon>
        <taxon>Anabantiformes</taxon>
        <taxon>Anabantoidei</taxon>
        <taxon>Osphronemidae</taxon>
        <taxon>Betta</taxon>
    </lineage>
</organism>
<name>A0A8M1HKB3_BETSP</name>
<sequence length="110" mass="12410">MCSCSFLSVSLSGVSMILLLMAGCETEQLDFTPPPDYDYSATFNYSFYSNASDEDLDKFSERFIVEETATVETSGETTESDAVSLQPSQEIWMFVWTLMILNLQQLQQTL</sequence>
<dbReference type="OrthoDB" id="8957467at2759"/>
<keyword evidence="1" id="KW-0732">Signal</keyword>
<protein>
    <submittedName>
        <fullName evidence="3">Uncharacterized protein si:ch211-191i18.2</fullName>
    </submittedName>
</protein>
<feature type="signal peptide" evidence="1">
    <location>
        <begin position="1"/>
        <end position="26"/>
    </location>
</feature>
<accession>A0A8M1HKB3</accession>
<dbReference type="Proteomes" id="UP000515150">
    <property type="component" value="Chromosome 11"/>
</dbReference>
<proteinExistence type="predicted"/>
<evidence type="ECO:0000313" key="3">
    <source>
        <dbReference type="RefSeq" id="XP_040928926.2"/>
    </source>
</evidence>
<gene>
    <name evidence="3" type="primary">si:ch211-191i18.2</name>
</gene>
<dbReference type="AlphaFoldDB" id="A0A8M1HKB3"/>
<dbReference type="RefSeq" id="XP_040928926.2">
    <property type="nucleotide sequence ID" value="XM_041072992.2"/>
</dbReference>
<reference evidence="3" key="1">
    <citation type="submission" date="2025-08" db="UniProtKB">
        <authorList>
            <consortium name="RefSeq"/>
        </authorList>
    </citation>
    <scope>IDENTIFICATION</scope>
</reference>
<dbReference type="GeneID" id="121202611"/>
<evidence type="ECO:0000256" key="1">
    <source>
        <dbReference type="SAM" id="SignalP"/>
    </source>
</evidence>
<keyword evidence="2" id="KW-1185">Reference proteome</keyword>
<dbReference type="KEGG" id="bspl:121202611"/>
<feature type="chain" id="PRO_5040772572" evidence="1">
    <location>
        <begin position="27"/>
        <end position="110"/>
    </location>
</feature>
<evidence type="ECO:0000313" key="2">
    <source>
        <dbReference type="Proteomes" id="UP000515150"/>
    </source>
</evidence>